<dbReference type="Gene3D" id="3.50.30.50">
    <property type="entry name" value="Putative cyclase"/>
    <property type="match status" value="1"/>
</dbReference>
<protein>
    <submittedName>
        <fullName evidence="1">Cyclase family protein</fullName>
    </submittedName>
</protein>
<dbReference type="PANTHER" id="PTHR31118:SF12">
    <property type="entry name" value="CYCLASE-LIKE PROTEIN 2"/>
    <property type="match status" value="1"/>
</dbReference>
<dbReference type="EMBL" id="JAFLQW010000265">
    <property type="protein sequence ID" value="MBO0349365.1"/>
    <property type="molecule type" value="Genomic_DNA"/>
</dbReference>
<dbReference type="InterPro" id="IPR037175">
    <property type="entry name" value="KFase_sf"/>
</dbReference>
<dbReference type="Pfam" id="PF04199">
    <property type="entry name" value="Cyclase"/>
    <property type="match status" value="1"/>
</dbReference>
<reference evidence="1 2" key="1">
    <citation type="submission" date="2021-03" db="EMBL/GenBank/DDBJ databases">
        <title>Metabolic Capacity of the Antarctic Cyanobacterium Phormidium pseudopriestleyi that Sustains Oxygenic Photosynthesis in the Presence of Hydrogen Sulfide.</title>
        <authorList>
            <person name="Lumian J.E."/>
            <person name="Jungblut A.D."/>
            <person name="Dillon M.L."/>
            <person name="Hawes I."/>
            <person name="Doran P.T."/>
            <person name="Mackey T.J."/>
            <person name="Dick G.J."/>
            <person name="Grettenberger C.L."/>
            <person name="Sumner D.Y."/>
        </authorList>
    </citation>
    <scope>NUCLEOTIDE SEQUENCE [LARGE SCALE GENOMIC DNA]</scope>
    <source>
        <strain evidence="1 2">FRX01</strain>
    </source>
</reference>
<gene>
    <name evidence="1" type="ORF">J0895_09655</name>
</gene>
<evidence type="ECO:0000313" key="2">
    <source>
        <dbReference type="Proteomes" id="UP000664844"/>
    </source>
</evidence>
<name>A0ABS3FQI1_9CYAN</name>
<organism evidence="1 2">
    <name type="scientific">Phormidium pseudopriestleyi FRX01</name>
    <dbReference type="NCBI Taxonomy" id="1759528"/>
    <lineage>
        <taxon>Bacteria</taxon>
        <taxon>Bacillati</taxon>
        <taxon>Cyanobacteriota</taxon>
        <taxon>Cyanophyceae</taxon>
        <taxon>Oscillatoriophycideae</taxon>
        <taxon>Oscillatoriales</taxon>
        <taxon>Oscillatoriaceae</taxon>
        <taxon>Phormidium</taxon>
    </lineage>
</organism>
<dbReference type="RefSeq" id="WP_207087891.1">
    <property type="nucleotide sequence ID" value="NZ_JAFLQW010000265.1"/>
</dbReference>
<evidence type="ECO:0000313" key="1">
    <source>
        <dbReference type="EMBL" id="MBO0349365.1"/>
    </source>
</evidence>
<dbReference type="SUPFAM" id="SSF102198">
    <property type="entry name" value="Putative cyclase"/>
    <property type="match status" value="1"/>
</dbReference>
<accession>A0ABS3FQI1</accession>
<keyword evidence="2" id="KW-1185">Reference proteome</keyword>
<dbReference type="Proteomes" id="UP000664844">
    <property type="component" value="Unassembled WGS sequence"/>
</dbReference>
<comment type="caution">
    <text evidence="1">The sequence shown here is derived from an EMBL/GenBank/DDBJ whole genome shotgun (WGS) entry which is preliminary data.</text>
</comment>
<proteinExistence type="predicted"/>
<dbReference type="InterPro" id="IPR007325">
    <property type="entry name" value="KFase/CYL"/>
</dbReference>
<dbReference type="PANTHER" id="PTHR31118">
    <property type="entry name" value="CYCLASE-LIKE PROTEIN 2"/>
    <property type="match status" value="1"/>
</dbReference>
<sequence length="237" mass="25734">MNRPFSSKTINYSQVIHLSHPIAPNIPQWPGDPPVEFQAIATLSTDGYYLRRFSMGEHSATHLNAPNSFYPEGVGIEAYAAESLVVKAVAIDVCAQAAQNPDYALTCADVLAWEAEQGEISPGTVVLLYTGWQHKWSEPDAFINQQHFPGFAPETTRFLLDRRQIGGVGIDTHGVDGGQDLTFATNRQVLEQPRIVLENLTNLDQLPPTGTTLAIAPLQLVQGSGSPATVLAFLPSK</sequence>